<dbReference type="InterPro" id="IPR002328">
    <property type="entry name" value="ADH_Zn_CS"/>
</dbReference>
<comment type="caution">
    <text evidence="8">The sequence shown here is derived from an EMBL/GenBank/DDBJ whole genome shotgun (WGS) entry which is preliminary data.</text>
</comment>
<dbReference type="Pfam" id="PF08240">
    <property type="entry name" value="ADH_N"/>
    <property type="match status" value="1"/>
</dbReference>
<dbReference type="SUPFAM" id="SSF50129">
    <property type="entry name" value="GroES-like"/>
    <property type="match status" value="1"/>
</dbReference>
<proteinExistence type="inferred from homology"/>
<dbReference type="InterPro" id="IPR020843">
    <property type="entry name" value="ER"/>
</dbReference>
<evidence type="ECO:0000256" key="4">
    <source>
        <dbReference type="ARBA" id="ARBA00022833"/>
    </source>
</evidence>
<name>A0A9P3FZP4_9APHY</name>
<dbReference type="GO" id="GO:0006062">
    <property type="term" value="P:sorbitol catabolic process"/>
    <property type="evidence" value="ECO:0007669"/>
    <property type="project" value="TreeGrafter"/>
</dbReference>
<dbReference type="Proteomes" id="UP000703269">
    <property type="component" value="Unassembled WGS sequence"/>
</dbReference>
<dbReference type="PANTHER" id="PTHR43161:SF25">
    <property type="entry name" value="ALCOHOL DEHYDROGENASE, PUTATIVE (AFU_ORTHOLOGUE AFUA_1G14390)-RELATED"/>
    <property type="match status" value="1"/>
</dbReference>
<dbReference type="SUPFAM" id="SSF51735">
    <property type="entry name" value="NAD(P)-binding Rossmann-fold domains"/>
    <property type="match status" value="1"/>
</dbReference>
<dbReference type="OrthoDB" id="5363962at2759"/>
<dbReference type="SMART" id="SM00829">
    <property type="entry name" value="PKS_ER"/>
    <property type="match status" value="1"/>
</dbReference>
<dbReference type="InterPro" id="IPR036291">
    <property type="entry name" value="NAD(P)-bd_dom_sf"/>
</dbReference>
<comment type="cofactor">
    <cofactor evidence="1 6">
        <name>Zn(2+)</name>
        <dbReference type="ChEBI" id="CHEBI:29105"/>
    </cofactor>
</comment>
<evidence type="ECO:0000259" key="7">
    <source>
        <dbReference type="SMART" id="SM00829"/>
    </source>
</evidence>
<keyword evidence="5" id="KW-0560">Oxidoreductase</keyword>
<dbReference type="Gene3D" id="3.40.50.720">
    <property type="entry name" value="NAD(P)-binding Rossmann-like Domain"/>
    <property type="match status" value="1"/>
</dbReference>
<sequence>MSPSVLRSQNAAILYGARDLRVEQRTLWPPQEGHVQIDVRATGLCGSDLHYYLHGRNGDFALQAPLVLGHEAAGVITALGPSSPSSSTHGFHVGQRVAIEAGIKCGECSYCTKGRYNLCKNMRFASSAKTYPHLDGTLQERMNHPASCIHPLPDNVSFEQAALAEPLSVLIHASRRAGLSQSTPAAQLPTSMIVLGVGAIGLLACAVARTYGIARVCAIDINAARLDFARAHGFADAVFCLPPPAGEKPKTADEQLKRAKDAADAALRAFGLSEDGGADVVYECTGAEPCIQQSVFLAAAGARVLLIGMGTRQTVLPLSAAATREVDVLGSFRYADTYPEALALLAQPGSFVRAHALELVSHRFALADAKRAFELLAKGRDETGAMVLKVVVTPDGAEAQ</sequence>
<evidence type="ECO:0000313" key="9">
    <source>
        <dbReference type="Proteomes" id="UP000703269"/>
    </source>
</evidence>
<dbReference type="PROSITE" id="PS00059">
    <property type="entry name" value="ADH_ZINC"/>
    <property type="match status" value="1"/>
</dbReference>
<dbReference type="InterPro" id="IPR045306">
    <property type="entry name" value="SDH-like"/>
</dbReference>
<dbReference type="PANTHER" id="PTHR43161">
    <property type="entry name" value="SORBITOL DEHYDROGENASE"/>
    <property type="match status" value="1"/>
</dbReference>
<dbReference type="Pfam" id="PF00107">
    <property type="entry name" value="ADH_zinc_N"/>
    <property type="match status" value="1"/>
</dbReference>
<keyword evidence="9" id="KW-1185">Reference proteome</keyword>
<evidence type="ECO:0000256" key="2">
    <source>
        <dbReference type="ARBA" id="ARBA00008072"/>
    </source>
</evidence>
<dbReference type="InterPro" id="IPR013149">
    <property type="entry name" value="ADH-like_C"/>
</dbReference>
<dbReference type="InterPro" id="IPR013154">
    <property type="entry name" value="ADH-like_N"/>
</dbReference>
<dbReference type="GO" id="GO:0003939">
    <property type="term" value="F:L-iditol 2-dehydrogenase (NAD+) activity"/>
    <property type="evidence" value="ECO:0007669"/>
    <property type="project" value="TreeGrafter"/>
</dbReference>
<protein>
    <submittedName>
        <fullName evidence="8">NAD(P)-dependent alcohol dehydrogenase</fullName>
    </submittedName>
</protein>
<dbReference type="InterPro" id="IPR011032">
    <property type="entry name" value="GroES-like_sf"/>
</dbReference>
<dbReference type="EMBL" id="BPQB01000002">
    <property type="protein sequence ID" value="GJE85259.1"/>
    <property type="molecule type" value="Genomic_DNA"/>
</dbReference>
<dbReference type="AlphaFoldDB" id="A0A9P3FZP4"/>
<gene>
    <name evidence="8" type="ORF">PsYK624_013380</name>
</gene>
<feature type="domain" description="Enoyl reductase (ER)" evidence="7">
    <location>
        <begin position="16"/>
        <end position="388"/>
    </location>
</feature>
<accession>A0A9P3FZP4</accession>
<dbReference type="CDD" id="cd05285">
    <property type="entry name" value="sorbitol_DH"/>
    <property type="match status" value="1"/>
</dbReference>
<evidence type="ECO:0000256" key="3">
    <source>
        <dbReference type="ARBA" id="ARBA00022723"/>
    </source>
</evidence>
<evidence type="ECO:0000256" key="5">
    <source>
        <dbReference type="ARBA" id="ARBA00023002"/>
    </source>
</evidence>
<evidence type="ECO:0000256" key="6">
    <source>
        <dbReference type="RuleBase" id="RU361277"/>
    </source>
</evidence>
<keyword evidence="3 6" id="KW-0479">Metal-binding</keyword>
<reference evidence="8 9" key="1">
    <citation type="submission" date="2021-08" db="EMBL/GenBank/DDBJ databases">
        <title>Draft Genome Sequence of Phanerochaete sordida strain YK-624.</title>
        <authorList>
            <person name="Mori T."/>
            <person name="Dohra H."/>
            <person name="Suzuki T."/>
            <person name="Kawagishi H."/>
            <person name="Hirai H."/>
        </authorList>
    </citation>
    <scope>NUCLEOTIDE SEQUENCE [LARGE SCALE GENOMIC DNA]</scope>
    <source>
        <strain evidence="8 9">YK-624</strain>
    </source>
</reference>
<evidence type="ECO:0000256" key="1">
    <source>
        <dbReference type="ARBA" id="ARBA00001947"/>
    </source>
</evidence>
<keyword evidence="4 6" id="KW-0862">Zinc</keyword>
<organism evidence="8 9">
    <name type="scientific">Phanerochaete sordida</name>
    <dbReference type="NCBI Taxonomy" id="48140"/>
    <lineage>
        <taxon>Eukaryota</taxon>
        <taxon>Fungi</taxon>
        <taxon>Dikarya</taxon>
        <taxon>Basidiomycota</taxon>
        <taxon>Agaricomycotina</taxon>
        <taxon>Agaricomycetes</taxon>
        <taxon>Polyporales</taxon>
        <taxon>Phanerochaetaceae</taxon>
        <taxon>Phanerochaete</taxon>
    </lineage>
</organism>
<dbReference type="GO" id="GO:0008270">
    <property type="term" value="F:zinc ion binding"/>
    <property type="evidence" value="ECO:0007669"/>
    <property type="project" value="InterPro"/>
</dbReference>
<comment type="similarity">
    <text evidence="2 6">Belongs to the zinc-containing alcohol dehydrogenase family.</text>
</comment>
<evidence type="ECO:0000313" key="8">
    <source>
        <dbReference type="EMBL" id="GJE85259.1"/>
    </source>
</evidence>
<dbReference type="Gene3D" id="3.90.180.10">
    <property type="entry name" value="Medium-chain alcohol dehydrogenases, catalytic domain"/>
    <property type="match status" value="1"/>
</dbReference>